<evidence type="ECO:0000256" key="1">
    <source>
        <dbReference type="SAM" id="MobiDB-lite"/>
    </source>
</evidence>
<evidence type="ECO:0000313" key="2">
    <source>
        <dbReference type="EMBL" id="CAF1603558.1"/>
    </source>
</evidence>
<dbReference type="Proteomes" id="UP000663829">
    <property type="component" value="Unassembled WGS sequence"/>
</dbReference>
<accession>A0A816AZK8</accession>
<dbReference type="EMBL" id="CAJOBC010102800">
    <property type="protein sequence ID" value="CAF4482004.1"/>
    <property type="molecule type" value="Genomic_DNA"/>
</dbReference>
<reference evidence="2" key="1">
    <citation type="submission" date="2021-02" db="EMBL/GenBank/DDBJ databases">
        <authorList>
            <person name="Nowell W R."/>
        </authorList>
    </citation>
    <scope>NUCLEOTIDE SEQUENCE</scope>
</reference>
<gene>
    <name evidence="2" type="ORF">GPM918_LOCUS42604</name>
    <name evidence="3" type="ORF">SRO942_LOCUS43881</name>
</gene>
<dbReference type="AlphaFoldDB" id="A0A816AZK8"/>
<proteinExistence type="predicted"/>
<comment type="caution">
    <text evidence="2">The sequence shown here is derived from an EMBL/GenBank/DDBJ whole genome shotgun (WGS) entry which is preliminary data.</text>
</comment>
<feature type="region of interest" description="Disordered" evidence="1">
    <location>
        <begin position="119"/>
        <end position="175"/>
    </location>
</feature>
<dbReference type="Proteomes" id="UP000681722">
    <property type="component" value="Unassembled WGS sequence"/>
</dbReference>
<dbReference type="OrthoDB" id="10015309at2759"/>
<organism evidence="2 4">
    <name type="scientific">Didymodactylos carnosus</name>
    <dbReference type="NCBI Taxonomy" id="1234261"/>
    <lineage>
        <taxon>Eukaryota</taxon>
        <taxon>Metazoa</taxon>
        <taxon>Spiralia</taxon>
        <taxon>Gnathifera</taxon>
        <taxon>Rotifera</taxon>
        <taxon>Eurotatoria</taxon>
        <taxon>Bdelloidea</taxon>
        <taxon>Philodinida</taxon>
        <taxon>Philodinidae</taxon>
        <taxon>Didymodactylos</taxon>
    </lineage>
</organism>
<protein>
    <submittedName>
        <fullName evidence="2">Uncharacterized protein</fullName>
    </submittedName>
</protein>
<feature type="non-terminal residue" evidence="2">
    <location>
        <position position="332"/>
    </location>
</feature>
<feature type="compositionally biased region" description="Low complexity" evidence="1">
    <location>
        <begin position="121"/>
        <end position="144"/>
    </location>
</feature>
<evidence type="ECO:0000313" key="3">
    <source>
        <dbReference type="EMBL" id="CAF4482004.1"/>
    </source>
</evidence>
<keyword evidence="4" id="KW-1185">Reference proteome</keyword>
<feature type="non-terminal residue" evidence="2">
    <location>
        <position position="1"/>
    </location>
</feature>
<dbReference type="EMBL" id="CAJNOQ010036309">
    <property type="protein sequence ID" value="CAF1603558.1"/>
    <property type="molecule type" value="Genomic_DNA"/>
</dbReference>
<evidence type="ECO:0000313" key="4">
    <source>
        <dbReference type="Proteomes" id="UP000663829"/>
    </source>
</evidence>
<feature type="compositionally biased region" description="Acidic residues" evidence="1">
    <location>
        <begin position="159"/>
        <end position="173"/>
    </location>
</feature>
<name>A0A816AZK8_9BILA</name>
<sequence>TTLPSDNAESISLSSIITTSSNISTNLASPTETQHCKYIKMTIDEWYDKNKQSLSLDNSKLDEPDNYKLVIPNINGTLDASITCQYGSLIKLFRNRTYFQLSNFYNHLKSDKCTIIKSKQQQKLSDDNNNNNQNDTNDNEQQQQSPATNTNDKQNDDTITSDEQENNNDNDSDTEIKCHSLSTVHDDVLLYSNEKFYNLVNETAGENVLSILKIQLIHSVQSLLRTNNVLELFNYGCSDLIEIKKKSCFMLSDGAYIIKCGIINGLNYLTNILKLKDEQRAKLNESLSSSNELIIKHPLLKALISYYKTSTISLNKHQEGFLTTLINNITSN</sequence>